<evidence type="ECO:0000313" key="1">
    <source>
        <dbReference type="EMBL" id="GFN85236.1"/>
    </source>
</evidence>
<dbReference type="Proteomes" id="UP000735302">
    <property type="component" value="Unassembled WGS sequence"/>
</dbReference>
<dbReference type="AlphaFoldDB" id="A0AAV3YSW2"/>
<organism evidence="1 2">
    <name type="scientific">Plakobranchus ocellatus</name>
    <dbReference type="NCBI Taxonomy" id="259542"/>
    <lineage>
        <taxon>Eukaryota</taxon>
        <taxon>Metazoa</taxon>
        <taxon>Spiralia</taxon>
        <taxon>Lophotrochozoa</taxon>
        <taxon>Mollusca</taxon>
        <taxon>Gastropoda</taxon>
        <taxon>Heterobranchia</taxon>
        <taxon>Euthyneura</taxon>
        <taxon>Panpulmonata</taxon>
        <taxon>Sacoglossa</taxon>
        <taxon>Placobranchoidea</taxon>
        <taxon>Plakobranchidae</taxon>
        <taxon>Plakobranchus</taxon>
    </lineage>
</organism>
<reference evidence="1 2" key="1">
    <citation type="journal article" date="2021" name="Elife">
        <title>Chloroplast acquisition without the gene transfer in kleptoplastic sea slugs, Plakobranchus ocellatus.</title>
        <authorList>
            <person name="Maeda T."/>
            <person name="Takahashi S."/>
            <person name="Yoshida T."/>
            <person name="Shimamura S."/>
            <person name="Takaki Y."/>
            <person name="Nagai Y."/>
            <person name="Toyoda A."/>
            <person name="Suzuki Y."/>
            <person name="Arimoto A."/>
            <person name="Ishii H."/>
            <person name="Satoh N."/>
            <person name="Nishiyama T."/>
            <person name="Hasebe M."/>
            <person name="Maruyama T."/>
            <person name="Minagawa J."/>
            <person name="Obokata J."/>
            <person name="Shigenobu S."/>
        </authorList>
    </citation>
    <scope>NUCLEOTIDE SEQUENCE [LARGE SCALE GENOMIC DNA]</scope>
</reference>
<comment type="caution">
    <text evidence="1">The sequence shown here is derived from an EMBL/GenBank/DDBJ whole genome shotgun (WGS) entry which is preliminary data.</text>
</comment>
<dbReference type="EMBL" id="BLXT01001388">
    <property type="protein sequence ID" value="GFN85236.1"/>
    <property type="molecule type" value="Genomic_DNA"/>
</dbReference>
<keyword evidence="2" id="KW-1185">Reference proteome</keyword>
<name>A0AAV3YSW2_9GAST</name>
<accession>A0AAV3YSW2</accession>
<sequence>MWVIGGSMASDIAPIICRDFSVVRSSLTPTLTLDKGLEAWDHLVVGGQYTPTTKASSLRLSVVHVKYPLTSTSCHAGALAKICTAYEFSSPATVVSIHACNLLARVGTRRKFSPMWR</sequence>
<evidence type="ECO:0000313" key="2">
    <source>
        <dbReference type="Proteomes" id="UP000735302"/>
    </source>
</evidence>
<proteinExistence type="predicted"/>
<protein>
    <submittedName>
        <fullName evidence="1">Uncharacterized protein</fullName>
    </submittedName>
</protein>
<gene>
    <name evidence="1" type="ORF">PoB_001174200</name>
</gene>